<dbReference type="AlphaFoldDB" id="A0A7N2KX08"/>
<name>A0A7N2KX08_QUELO</name>
<keyword evidence="1" id="KW-0862">Zinc</keyword>
<dbReference type="Gramene" id="QL02p054646:mrna">
    <property type="protein sequence ID" value="QL02p054646:mrna:CDS:1"/>
    <property type="gene ID" value="QL02p054646"/>
</dbReference>
<evidence type="ECO:0000256" key="1">
    <source>
        <dbReference type="PROSITE-ProRule" id="PRU00047"/>
    </source>
</evidence>
<keyword evidence="1" id="KW-0479">Metal-binding</keyword>
<dbReference type="EnsemblPlants" id="QL02p054646:mrna">
    <property type="protein sequence ID" value="QL02p054646:mrna:CDS:1"/>
    <property type="gene ID" value="QL02p054646"/>
</dbReference>
<reference evidence="4" key="2">
    <citation type="submission" date="2021-01" db="UniProtKB">
        <authorList>
            <consortium name="EnsemblPlants"/>
        </authorList>
    </citation>
    <scope>IDENTIFICATION</scope>
</reference>
<evidence type="ECO:0000313" key="4">
    <source>
        <dbReference type="EnsemblPlants" id="QL02p054646:mrna:CDS:1"/>
    </source>
</evidence>
<feature type="domain" description="CCHC-type" evidence="3">
    <location>
        <begin position="144"/>
        <end position="158"/>
    </location>
</feature>
<organism evidence="4 5">
    <name type="scientific">Quercus lobata</name>
    <name type="common">Valley oak</name>
    <dbReference type="NCBI Taxonomy" id="97700"/>
    <lineage>
        <taxon>Eukaryota</taxon>
        <taxon>Viridiplantae</taxon>
        <taxon>Streptophyta</taxon>
        <taxon>Embryophyta</taxon>
        <taxon>Tracheophyta</taxon>
        <taxon>Spermatophyta</taxon>
        <taxon>Magnoliopsida</taxon>
        <taxon>eudicotyledons</taxon>
        <taxon>Gunneridae</taxon>
        <taxon>Pentapetalae</taxon>
        <taxon>rosids</taxon>
        <taxon>fabids</taxon>
        <taxon>Fagales</taxon>
        <taxon>Fagaceae</taxon>
        <taxon>Quercus</taxon>
    </lineage>
</organism>
<reference evidence="5" key="1">
    <citation type="journal article" date="2016" name="G3 (Bethesda)">
        <title>First Draft Assembly and Annotation of the Genome of a California Endemic Oak Quercus lobata Nee (Fagaceae).</title>
        <authorList>
            <person name="Sork V.L."/>
            <person name="Fitz-Gibbon S.T."/>
            <person name="Puiu D."/>
            <person name="Crepeau M."/>
            <person name="Gugger P.F."/>
            <person name="Sherman R."/>
            <person name="Stevens K."/>
            <person name="Langley C.H."/>
            <person name="Pellegrini M."/>
            <person name="Salzberg S.L."/>
        </authorList>
    </citation>
    <scope>NUCLEOTIDE SEQUENCE [LARGE SCALE GENOMIC DNA]</scope>
    <source>
        <strain evidence="5">cv. SW786</strain>
    </source>
</reference>
<dbReference type="InterPro" id="IPR040256">
    <property type="entry name" value="At4g02000-like"/>
</dbReference>
<dbReference type="InterPro" id="IPR036875">
    <property type="entry name" value="Znf_CCHC_sf"/>
</dbReference>
<evidence type="ECO:0000259" key="3">
    <source>
        <dbReference type="PROSITE" id="PS50158"/>
    </source>
</evidence>
<evidence type="ECO:0000256" key="2">
    <source>
        <dbReference type="SAM" id="MobiDB-lite"/>
    </source>
</evidence>
<feature type="compositionally biased region" description="Polar residues" evidence="2">
    <location>
        <begin position="310"/>
        <end position="330"/>
    </location>
</feature>
<keyword evidence="1" id="KW-0863">Zinc-finger</keyword>
<dbReference type="SUPFAM" id="SSF57756">
    <property type="entry name" value="Retrovirus zinc finger-like domains"/>
    <property type="match status" value="1"/>
</dbReference>
<sequence length="425" mass="47300">MGSDMRIVEVGNNILQFKFSSKFQMEWVERCGSWCFDNNLLLLCRWKKGLTSTNISFTHSPFWVQIWGLPFEHMSLDVGKEIGSKLGKFMEVDRHSWQSDQAKFMRVRVELEIDKPLRRGAYIVSSEDERLWLTFKYERLPTVCFICGKLGHDKKHCPAARDWQTACHQYWDWLRAGWNAKTAAKEKNPSKEMFRVISGEVATQHLTGPVSGSASTYLQASGLVGGKNNLERSDSLGKDDSTCADGNLAGEVQAIRGPAEQLKSVVTGQMTRAESGQDLGALGSLEISRDQLRQVFSTEDSFSHGLKRLASQSPKGTFSQGSPSSKAPSETNEKDKAELMNAAKVVQAGVIFQAKAQGKGKQILGKGNLKKVARAKGKVNEDQTLAQMLKSGAKRWRVIEASEEENIRAPRRLCEPVNLDPANDV</sequence>
<dbReference type="InterPro" id="IPR001878">
    <property type="entry name" value="Znf_CCHC"/>
</dbReference>
<dbReference type="PANTHER" id="PTHR31286">
    <property type="entry name" value="GLYCINE-RICH CELL WALL STRUCTURAL PROTEIN 1.8-LIKE"/>
    <property type="match status" value="1"/>
</dbReference>
<dbReference type="GO" id="GO:0003676">
    <property type="term" value="F:nucleic acid binding"/>
    <property type="evidence" value="ECO:0007669"/>
    <property type="project" value="InterPro"/>
</dbReference>
<accession>A0A7N2KX08</accession>
<proteinExistence type="predicted"/>
<dbReference type="PANTHER" id="PTHR31286:SF178">
    <property type="entry name" value="DUF4283 DOMAIN-CONTAINING PROTEIN"/>
    <property type="match status" value="1"/>
</dbReference>
<protein>
    <recommendedName>
        <fullName evidence="3">CCHC-type domain-containing protein</fullName>
    </recommendedName>
</protein>
<keyword evidence="5" id="KW-1185">Reference proteome</keyword>
<feature type="region of interest" description="Disordered" evidence="2">
    <location>
        <begin position="309"/>
        <end position="335"/>
    </location>
</feature>
<dbReference type="InterPro" id="IPR025836">
    <property type="entry name" value="Zn_knuckle_CX2CX4HX4C"/>
</dbReference>
<evidence type="ECO:0000313" key="5">
    <source>
        <dbReference type="Proteomes" id="UP000594261"/>
    </source>
</evidence>
<dbReference type="InParanoid" id="A0A7N2KX08"/>
<dbReference type="PROSITE" id="PS50158">
    <property type="entry name" value="ZF_CCHC"/>
    <property type="match status" value="1"/>
</dbReference>
<dbReference type="Pfam" id="PF14392">
    <property type="entry name" value="zf-CCHC_4"/>
    <property type="match status" value="1"/>
</dbReference>
<dbReference type="GO" id="GO:0008270">
    <property type="term" value="F:zinc ion binding"/>
    <property type="evidence" value="ECO:0007669"/>
    <property type="project" value="UniProtKB-KW"/>
</dbReference>
<dbReference type="Proteomes" id="UP000594261">
    <property type="component" value="Chromosome 2"/>
</dbReference>